<evidence type="ECO:0000259" key="7">
    <source>
        <dbReference type="PROSITE" id="PS50850"/>
    </source>
</evidence>
<keyword evidence="4 6" id="KW-1133">Transmembrane helix</keyword>
<dbReference type="PRINTS" id="PR01036">
    <property type="entry name" value="TCRTETB"/>
</dbReference>
<evidence type="ECO:0000256" key="5">
    <source>
        <dbReference type="ARBA" id="ARBA00023136"/>
    </source>
</evidence>
<feature type="transmembrane region" description="Helical" evidence="6">
    <location>
        <begin position="131"/>
        <end position="153"/>
    </location>
</feature>
<feature type="transmembrane region" description="Helical" evidence="6">
    <location>
        <begin position="256"/>
        <end position="280"/>
    </location>
</feature>
<sequence>MHQKYVVLIATTISSFLTPFMASAVNVAVPMIEKEFALDAISLAWISTAFLLSTAMFLIPMGKLGDIGGRRRLFIIGVSVFAVSAFFCSISLFGLMLIFFRFIQGIGSAMIAGTAIAMVTSAFPPQERGKVLGINTSAVYVGLSSGPFFGGLITQFLGWRAVFALPILLALIPIYLASRVREEKVEVKDSFDFKGAILFSLALFLLIYGFSNLPNPLGFVLVFFGVAMLTLFVFVETKTAQPMLNVGLFRRNVVFAMSNLAALLNYSATFAVAFLLSLYLQIVKGLSPQDAGIILLAQPVVMAILSPISGWLSDRVEPRIVASLGMAITALSLFLFSSLDFETPIAIVIVYLLLIGFGFGLFSSPNTNAVMSSVEKKFYGIASATLATMRVVGQALSMGIVTLIFAITIGSAMVSESIPEFMGSMKVAFVISAVLCTFGVFASLARGRIH</sequence>
<feature type="transmembrane region" description="Helical" evidence="6">
    <location>
        <begin position="217"/>
        <end position="235"/>
    </location>
</feature>
<feature type="transmembrane region" description="Helical" evidence="6">
    <location>
        <begin position="159"/>
        <end position="178"/>
    </location>
</feature>
<dbReference type="GO" id="GO:0016020">
    <property type="term" value="C:membrane"/>
    <property type="evidence" value="ECO:0007669"/>
    <property type="project" value="UniProtKB-SubCell"/>
</dbReference>
<feature type="transmembrane region" description="Helical" evidence="6">
    <location>
        <begin position="73"/>
        <end position="100"/>
    </location>
</feature>
<evidence type="ECO:0000256" key="1">
    <source>
        <dbReference type="ARBA" id="ARBA00004141"/>
    </source>
</evidence>
<feature type="transmembrane region" description="Helical" evidence="6">
    <location>
        <begin position="190"/>
        <end position="211"/>
    </location>
</feature>
<feature type="transmembrane region" description="Helical" evidence="6">
    <location>
        <begin position="292"/>
        <end position="313"/>
    </location>
</feature>
<keyword evidence="2" id="KW-0813">Transport</keyword>
<feature type="transmembrane region" description="Helical" evidence="6">
    <location>
        <begin position="106"/>
        <end position="124"/>
    </location>
</feature>
<dbReference type="InterPro" id="IPR011701">
    <property type="entry name" value="MFS"/>
</dbReference>
<gene>
    <name evidence="8" type="ORF">ENT52_06920</name>
</gene>
<dbReference type="SUPFAM" id="SSF103473">
    <property type="entry name" value="MFS general substrate transporter"/>
    <property type="match status" value="1"/>
</dbReference>
<accession>A0A7J3M3T6</accession>
<dbReference type="Gene3D" id="1.20.1250.20">
    <property type="entry name" value="MFS general substrate transporter like domains"/>
    <property type="match status" value="1"/>
</dbReference>
<dbReference type="FunFam" id="1.20.1250.20:FF:000503">
    <property type="entry name" value="Drug resistance transporter, EmrB/QacA subfamily"/>
    <property type="match status" value="1"/>
</dbReference>
<feature type="transmembrane region" description="Helical" evidence="6">
    <location>
        <begin position="427"/>
        <end position="445"/>
    </location>
</feature>
<dbReference type="EMBL" id="DSYZ01000128">
    <property type="protein sequence ID" value="HGT83439.1"/>
    <property type="molecule type" value="Genomic_DNA"/>
</dbReference>
<evidence type="ECO:0000256" key="2">
    <source>
        <dbReference type="ARBA" id="ARBA00022448"/>
    </source>
</evidence>
<dbReference type="PROSITE" id="PS50850">
    <property type="entry name" value="MFS"/>
    <property type="match status" value="1"/>
</dbReference>
<name>A0A7J3M3T6_ARCFL</name>
<reference evidence="8" key="1">
    <citation type="journal article" date="2020" name="mSystems">
        <title>Genome- and Community-Level Interaction Insights into Carbon Utilization and Element Cycling Functions of Hydrothermarchaeota in Hydrothermal Sediment.</title>
        <authorList>
            <person name="Zhou Z."/>
            <person name="Liu Y."/>
            <person name="Xu W."/>
            <person name="Pan J."/>
            <person name="Luo Z.H."/>
            <person name="Li M."/>
        </authorList>
    </citation>
    <scope>NUCLEOTIDE SEQUENCE [LARGE SCALE GENOMIC DNA]</scope>
    <source>
        <strain evidence="8">SpSt-587</strain>
    </source>
</reference>
<dbReference type="PANTHER" id="PTHR42718">
    <property type="entry name" value="MAJOR FACILITATOR SUPERFAMILY MULTIDRUG TRANSPORTER MFSC"/>
    <property type="match status" value="1"/>
</dbReference>
<evidence type="ECO:0000256" key="6">
    <source>
        <dbReference type="SAM" id="Phobius"/>
    </source>
</evidence>
<evidence type="ECO:0000256" key="4">
    <source>
        <dbReference type="ARBA" id="ARBA00022989"/>
    </source>
</evidence>
<dbReference type="Pfam" id="PF07690">
    <property type="entry name" value="MFS_1"/>
    <property type="match status" value="1"/>
</dbReference>
<feature type="transmembrane region" description="Helical" evidence="6">
    <location>
        <begin position="345"/>
        <end position="362"/>
    </location>
</feature>
<comment type="subcellular location">
    <subcellularLocation>
        <location evidence="1">Membrane</location>
        <topology evidence="1">Multi-pass membrane protein</topology>
    </subcellularLocation>
</comment>
<protein>
    <submittedName>
        <fullName evidence="8">MFS transporter</fullName>
    </submittedName>
</protein>
<keyword evidence="5 6" id="KW-0472">Membrane</keyword>
<dbReference type="PANTHER" id="PTHR42718:SF9">
    <property type="entry name" value="MAJOR FACILITATOR SUPERFAMILY MULTIDRUG TRANSPORTER MFSC"/>
    <property type="match status" value="1"/>
</dbReference>
<feature type="transmembrane region" description="Helical" evidence="6">
    <location>
        <begin position="320"/>
        <end position="339"/>
    </location>
</feature>
<feature type="transmembrane region" description="Helical" evidence="6">
    <location>
        <begin position="395"/>
        <end position="415"/>
    </location>
</feature>
<dbReference type="Gene3D" id="1.20.1720.10">
    <property type="entry name" value="Multidrug resistance protein D"/>
    <property type="match status" value="1"/>
</dbReference>
<keyword evidence="3 6" id="KW-0812">Transmembrane</keyword>
<organism evidence="8">
    <name type="scientific">Archaeoglobus fulgidus</name>
    <dbReference type="NCBI Taxonomy" id="2234"/>
    <lineage>
        <taxon>Archaea</taxon>
        <taxon>Methanobacteriati</taxon>
        <taxon>Methanobacteriota</taxon>
        <taxon>Archaeoglobi</taxon>
        <taxon>Archaeoglobales</taxon>
        <taxon>Archaeoglobaceae</taxon>
        <taxon>Archaeoglobus</taxon>
    </lineage>
</organism>
<feature type="domain" description="Major facilitator superfamily (MFS) profile" evidence="7">
    <location>
        <begin position="7"/>
        <end position="450"/>
    </location>
</feature>
<comment type="caution">
    <text evidence="8">The sequence shown here is derived from an EMBL/GenBank/DDBJ whole genome shotgun (WGS) entry which is preliminary data.</text>
</comment>
<dbReference type="GO" id="GO:0022857">
    <property type="term" value="F:transmembrane transporter activity"/>
    <property type="evidence" value="ECO:0007669"/>
    <property type="project" value="InterPro"/>
</dbReference>
<feature type="transmembrane region" description="Helical" evidence="6">
    <location>
        <begin position="40"/>
        <end position="61"/>
    </location>
</feature>
<evidence type="ECO:0000313" key="8">
    <source>
        <dbReference type="EMBL" id="HGT83439.1"/>
    </source>
</evidence>
<dbReference type="InterPro" id="IPR020846">
    <property type="entry name" value="MFS_dom"/>
</dbReference>
<dbReference type="InterPro" id="IPR036259">
    <property type="entry name" value="MFS_trans_sf"/>
</dbReference>
<dbReference type="CDD" id="cd17321">
    <property type="entry name" value="MFS_MMR_MDR_like"/>
    <property type="match status" value="1"/>
</dbReference>
<proteinExistence type="predicted"/>
<dbReference type="AlphaFoldDB" id="A0A7J3M3T6"/>
<evidence type="ECO:0000256" key="3">
    <source>
        <dbReference type="ARBA" id="ARBA00022692"/>
    </source>
</evidence>